<evidence type="ECO:0000256" key="1">
    <source>
        <dbReference type="SAM" id="Phobius"/>
    </source>
</evidence>
<sequence length="176" mass="19914">MTRRPRSSSWLPRPCAELAASSSARMASVSATSSAAETTSQVKVAKNNSKQYCCFMVVLLSVFCSLKCCSFVVRVLLAALQVSRRLCKKGKTRAKDILGTIQKDIRVTRESRRLCKQKRKEKSLAGEMWKSKAPFRLVLNKAASDEIIWHCKHLWFCSRCFFNVCLSLILVFFCFG</sequence>
<name>A0A813E9Y5_POLGL</name>
<evidence type="ECO:0000313" key="2">
    <source>
        <dbReference type="EMBL" id="CAE8597058.1"/>
    </source>
</evidence>
<keyword evidence="3" id="KW-1185">Reference proteome</keyword>
<accession>A0A813E9Y5</accession>
<dbReference type="AlphaFoldDB" id="A0A813E9Y5"/>
<keyword evidence="1" id="KW-0472">Membrane</keyword>
<evidence type="ECO:0000313" key="3">
    <source>
        <dbReference type="Proteomes" id="UP000654075"/>
    </source>
</evidence>
<dbReference type="Proteomes" id="UP000654075">
    <property type="component" value="Unassembled WGS sequence"/>
</dbReference>
<protein>
    <submittedName>
        <fullName evidence="2">Uncharacterized protein</fullName>
    </submittedName>
</protein>
<gene>
    <name evidence="2" type="ORF">PGLA1383_LOCUS15510</name>
</gene>
<comment type="caution">
    <text evidence="2">The sequence shown here is derived from an EMBL/GenBank/DDBJ whole genome shotgun (WGS) entry which is preliminary data.</text>
</comment>
<keyword evidence="1" id="KW-0812">Transmembrane</keyword>
<keyword evidence="1" id="KW-1133">Transmembrane helix</keyword>
<reference evidence="2" key="1">
    <citation type="submission" date="2021-02" db="EMBL/GenBank/DDBJ databases">
        <authorList>
            <person name="Dougan E. K."/>
            <person name="Rhodes N."/>
            <person name="Thang M."/>
            <person name="Chan C."/>
        </authorList>
    </citation>
    <scope>NUCLEOTIDE SEQUENCE</scope>
</reference>
<dbReference type="EMBL" id="CAJNNV010009134">
    <property type="protein sequence ID" value="CAE8597058.1"/>
    <property type="molecule type" value="Genomic_DNA"/>
</dbReference>
<organism evidence="2 3">
    <name type="scientific">Polarella glacialis</name>
    <name type="common">Dinoflagellate</name>
    <dbReference type="NCBI Taxonomy" id="89957"/>
    <lineage>
        <taxon>Eukaryota</taxon>
        <taxon>Sar</taxon>
        <taxon>Alveolata</taxon>
        <taxon>Dinophyceae</taxon>
        <taxon>Suessiales</taxon>
        <taxon>Suessiaceae</taxon>
        <taxon>Polarella</taxon>
    </lineage>
</organism>
<feature type="transmembrane region" description="Helical" evidence="1">
    <location>
        <begin position="52"/>
        <end position="76"/>
    </location>
</feature>
<proteinExistence type="predicted"/>